<keyword evidence="3" id="KW-0833">Ubl conjugation pathway</keyword>
<dbReference type="Proteomes" id="UP000289738">
    <property type="component" value="Chromosome B06"/>
</dbReference>
<evidence type="ECO:0000259" key="6">
    <source>
        <dbReference type="PROSITE" id="PS50053"/>
    </source>
</evidence>
<dbReference type="SUPFAM" id="SSF54236">
    <property type="entry name" value="Ubiquitin-like"/>
    <property type="match status" value="1"/>
</dbReference>
<dbReference type="Pfam" id="PF11543">
    <property type="entry name" value="UN_NPL4"/>
    <property type="match status" value="1"/>
</dbReference>
<dbReference type="PROSITE" id="PS50249">
    <property type="entry name" value="MPN"/>
    <property type="match status" value="1"/>
</dbReference>
<sequence length="415" mass="46408">MMLRIRSRDGLERVAVENPHATVSQLKSIIQTQLGIPVENQTLSTNQNLLLSKSLEDLVRFTDMTNPDATLSSLGVSHGSILFLSYAGDRRGVPGPPAAFSPAGSFGRKMTMDDLIAKQMRVTRQEQPHCELVSFDRDCANAFQNYVNETLAFAVKRGGFMYGTVSEEGKVEVDFIYEPPQQGTEENLVIFRDPEEEKLVDAIAVGLGMRKVGFIFTQTISQDKKDYTLSNREVLQAAEFHSESGLKEWVTAVVKLEVNEDSMGADVHFEAFQMSDMCVRLFKEGWFETEIKDDDDPKLSKMKKEVVVGVKDTKEVDNDFFLVVVKIFDHQGPLTSTFPIENRNNLVTMKALKSHLDRSKNLPFVKRISDFHLLLVLARVLDLAADVPALTECVQTQTSVPEGYQILIESMASAA</sequence>
<feature type="domain" description="MPN" evidence="7">
    <location>
        <begin position="132"/>
        <end position="274"/>
    </location>
</feature>
<accession>A0A444YHY9</accession>
<evidence type="ECO:0000259" key="7">
    <source>
        <dbReference type="PROSITE" id="PS50249"/>
    </source>
</evidence>
<proteinExistence type="inferred from homology"/>
<dbReference type="InterPro" id="IPR000626">
    <property type="entry name" value="Ubiquitin-like_dom"/>
</dbReference>
<evidence type="ECO:0000256" key="2">
    <source>
        <dbReference type="ARBA" id="ARBA00022553"/>
    </source>
</evidence>
<dbReference type="Pfam" id="PF05021">
    <property type="entry name" value="NPL4"/>
    <property type="match status" value="1"/>
</dbReference>
<comment type="pathway">
    <text evidence="5">Protein degradation; proteasomal ubiquitin-dependent pathway.</text>
</comment>
<dbReference type="PANTHER" id="PTHR12710:SF0">
    <property type="entry name" value="NUCLEAR PROTEIN LOCALIZATION PROTEIN 4 HOMOLOG"/>
    <property type="match status" value="1"/>
</dbReference>
<evidence type="ECO:0000313" key="9">
    <source>
        <dbReference type="Proteomes" id="UP000289738"/>
    </source>
</evidence>
<dbReference type="OrthoDB" id="10251089at2759"/>
<gene>
    <name evidence="8" type="ORF">Ahy_B06g080449</name>
</gene>
<evidence type="ECO:0000256" key="3">
    <source>
        <dbReference type="ARBA" id="ARBA00022786"/>
    </source>
</evidence>
<dbReference type="PANTHER" id="PTHR12710">
    <property type="entry name" value="NUCLEAR PROTEIN LOCALIZATION 4"/>
    <property type="match status" value="1"/>
</dbReference>
<dbReference type="InterPro" id="IPR016563">
    <property type="entry name" value="Npl4"/>
</dbReference>
<dbReference type="CDD" id="cd08061">
    <property type="entry name" value="MPN_NPL4"/>
    <property type="match status" value="1"/>
</dbReference>
<dbReference type="SMR" id="A0A444YHY9"/>
<evidence type="ECO:0000313" key="8">
    <source>
        <dbReference type="EMBL" id="RYR01556.1"/>
    </source>
</evidence>
<dbReference type="GO" id="GO:0006511">
    <property type="term" value="P:ubiquitin-dependent protein catabolic process"/>
    <property type="evidence" value="ECO:0007669"/>
    <property type="project" value="InterPro"/>
</dbReference>
<dbReference type="STRING" id="3818.A0A444YHY9"/>
<dbReference type="Gramene" id="arahy.Tifrunner.gnm2.ann2.Ah16g070700.1">
    <property type="protein sequence ID" value="arahy.Tifrunner.gnm2.ann2.Ah16g070700.1-CDS"/>
    <property type="gene ID" value="arahy.Tifrunner.gnm2.ann2.Ah16g070700"/>
</dbReference>
<keyword evidence="9" id="KW-1185">Reference proteome</keyword>
<dbReference type="AlphaFoldDB" id="A0A444YHY9"/>
<dbReference type="GO" id="GO:0043130">
    <property type="term" value="F:ubiquitin binding"/>
    <property type="evidence" value="ECO:0007669"/>
    <property type="project" value="TreeGrafter"/>
</dbReference>
<protein>
    <recommendedName>
        <fullName evidence="10">MPN domain-containing protein</fullName>
    </recommendedName>
</protein>
<organism evidence="8 9">
    <name type="scientific">Arachis hypogaea</name>
    <name type="common">Peanut</name>
    <dbReference type="NCBI Taxonomy" id="3818"/>
    <lineage>
        <taxon>Eukaryota</taxon>
        <taxon>Viridiplantae</taxon>
        <taxon>Streptophyta</taxon>
        <taxon>Embryophyta</taxon>
        <taxon>Tracheophyta</taxon>
        <taxon>Spermatophyta</taxon>
        <taxon>Magnoliopsida</taxon>
        <taxon>eudicotyledons</taxon>
        <taxon>Gunneridae</taxon>
        <taxon>Pentapetalae</taxon>
        <taxon>rosids</taxon>
        <taxon>fabids</taxon>
        <taxon>Fabales</taxon>
        <taxon>Fabaceae</taxon>
        <taxon>Papilionoideae</taxon>
        <taxon>50 kb inversion clade</taxon>
        <taxon>dalbergioids sensu lato</taxon>
        <taxon>Dalbergieae</taxon>
        <taxon>Pterocarpus clade</taxon>
        <taxon>Arachis</taxon>
    </lineage>
</organism>
<dbReference type="InterPro" id="IPR024682">
    <property type="entry name" value="Npl4_Ub-like_dom"/>
</dbReference>
<reference evidence="8 9" key="1">
    <citation type="submission" date="2019-01" db="EMBL/GenBank/DDBJ databases">
        <title>Sequencing of cultivated peanut Arachis hypogaea provides insights into genome evolution and oil improvement.</title>
        <authorList>
            <person name="Chen X."/>
        </authorList>
    </citation>
    <scope>NUCLEOTIDE SEQUENCE [LARGE SCALE GENOMIC DNA]</scope>
    <source>
        <strain evidence="9">cv. Fuhuasheng</strain>
        <tissue evidence="8">Leaves</tissue>
    </source>
</reference>
<dbReference type="GO" id="GO:0031625">
    <property type="term" value="F:ubiquitin protein ligase binding"/>
    <property type="evidence" value="ECO:0007669"/>
    <property type="project" value="TreeGrafter"/>
</dbReference>
<dbReference type="PROSITE" id="PS50053">
    <property type="entry name" value="UBIQUITIN_2"/>
    <property type="match status" value="1"/>
</dbReference>
<dbReference type="CDD" id="cd17055">
    <property type="entry name" value="Ubl_AtNPL4_like"/>
    <property type="match status" value="1"/>
</dbReference>
<comment type="caution">
    <text evidence="8">The sequence shown here is derived from an EMBL/GenBank/DDBJ whole genome shotgun (WGS) entry which is preliminary data.</text>
</comment>
<evidence type="ECO:0000256" key="4">
    <source>
        <dbReference type="ARBA" id="ARBA00060043"/>
    </source>
</evidence>
<dbReference type="GO" id="GO:0005634">
    <property type="term" value="C:nucleus"/>
    <property type="evidence" value="ECO:0007669"/>
    <property type="project" value="TreeGrafter"/>
</dbReference>
<name>A0A444YHY9_ARAHY</name>
<dbReference type="InterPro" id="IPR029071">
    <property type="entry name" value="Ubiquitin-like_domsf"/>
</dbReference>
<dbReference type="FunFam" id="3.10.20.90:FF:000331">
    <property type="entry name" value="NPL4-like protein 1"/>
    <property type="match status" value="1"/>
</dbReference>
<evidence type="ECO:0008006" key="10">
    <source>
        <dbReference type="Google" id="ProtNLM"/>
    </source>
</evidence>
<feature type="domain" description="Ubiquitin-like" evidence="6">
    <location>
        <begin position="1"/>
        <end position="84"/>
    </location>
</feature>
<dbReference type="InterPro" id="IPR037518">
    <property type="entry name" value="MPN"/>
</dbReference>
<dbReference type="InterPro" id="IPR007717">
    <property type="entry name" value="NPL4_C"/>
</dbReference>
<evidence type="ECO:0000256" key="1">
    <source>
        <dbReference type="ARBA" id="ARBA00011025"/>
    </source>
</evidence>
<comment type="function">
    <text evidence="4">May be part of a complex that binds ubiquitinated proteins and that is necessary for the export of misfolded proteins from the ER to the cytoplasm, where they are degraded by the proteasome.</text>
</comment>
<evidence type="ECO:0000256" key="5">
    <source>
        <dbReference type="ARBA" id="ARBA00060618"/>
    </source>
</evidence>
<dbReference type="EMBL" id="SDMP01000016">
    <property type="protein sequence ID" value="RYR01556.1"/>
    <property type="molecule type" value="Genomic_DNA"/>
</dbReference>
<dbReference type="Gene3D" id="3.10.20.90">
    <property type="entry name" value="Phosphatidylinositol 3-kinase Catalytic Subunit, Chain A, domain 1"/>
    <property type="match status" value="1"/>
</dbReference>
<comment type="similarity">
    <text evidence="1">Belongs to the NPL4 family.</text>
</comment>
<keyword evidence="2" id="KW-0597">Phosphoprotein</keyword>